<keyword evidence="1" id="KW-0472">Membrane</keyword>
<evidence type="ECO:0000313" key="2">
    <source>
        <dbReference type="EMBL" id="MPN15287.1"/>
    </source>
</evidence>
<name>A0A645FLJ6_9ZZZZ</name>
<feature type="transmembrane region" description="Helical" evidence="1">
    <location>
        <begin position="32"/>
        <end position="52"/>
    </location>
</feature>
<dbReference type="EMBL" id="VSSQ01062011">
    <property type="protein sequence ID" value="MPN15287.1"/>
    <property type="molecule type" value="Genomic_DNA"/>
</dbReference>
<reference evidence="2" key="1">
    <citation type="submission" date="2019-08" db="EMBL/GenBank/DDBJ databases">
        <authorList>
            <person name="Kucharzyk K."/>
            <person name="Murdoch R.W."/>
            <person name="Higgins S."/>
            <person name="Loffler F."/>
        </authorList>
    </citation>
    <scope>NUCLEOTIDE SEQUENCE</scope>
</reference>
<keyword evidence="1" id="KW-1133">Transmembrane helix</keyword>
<evidence type="ECO:0000256" key="1">
    <source>
        <dbReference type="SAM" id="Phobius"/>
    </source>
</evidence>
<gene>
    <name evidence="2" type="ORF">SDC9_162617</name>
</gene>
<proteinExistence type="predicted"/>
<sequence length="58" mass="6533">MSVATFCHSAITFILLVLLGYRVEFMSAIVNTVIPLLIYNVIVAIPIHQVIYRVSQIK</sequence>
<comment type="caution">
    <text evidence="2">The sequence shown here is derived from an EMBL/GenBank/DDBJ whole genome shotgun (WGS) entry which is preliminary data.</text>
</comment>
<keyword evidence="1" id="KW-0812">Transmembrane</keyword>
<organism evidence="2">
    <name type="scientific">bioreactor metagenome</name>
    <dbReference type="NCBI Taxonomy" id="1076179"/>
    <lineage>
        <taxon>unclassified sequences</taxon>
        <taxon>metagenomes</taxon>
        <taxon>ecological metagenomes</taxon>
    </lineage>
</organism>
<accession>A0A645FLJ6</accession>
<dbReference type="AlphaFoldDB" id="A0A645FLJ6"/>
<protein>
    <submittedName>
        <fullName evidence="2">Uncharacterized protein</fullName>
    </submittedName>
</protein>